<dbReference type="InterPro" id="IPR051473">
    <property type="entry name" value="P2Ox-like"/>
</dbReference>
<gene>
    <name evidence="9" type="ORF">LZC95_40620</name>
</gene>
<keyword evidence="3" id="KW-0285">Flavoprotein</keyword>
<comment type="cofactor">
    <cofactor evidence="1">
        <name>FAD</name>
        <dbReference type="ChEBI" id="CHEBI:57692"/>
    </cofactor>
</comment>
<dbReference type="Pfam" id="PF00732">
    <property type="entry name" value="GMC_oxred_N"/>
    <property type="match status" value="1"/>
</dbReference>
<evidence type="ECO:0000256" key="4">
    <source>
        <dbReference type="ARBA" id="ARBA00022827"/>
    </source>
</evidence>
<dbReference type="RefSeq" id="WP_394843340.1">
    <property type="nucleotide sequence ID" value="NZ_CP089982.1"/>
</dbReference>
<evidence type="ECO:0000259" key="8">
    <source>
        <dbReference type="Pfam" id="PF05199"/>
    </source>
</evidence>
<dbReference type="SUPFAM" id="SSF54373">
    <property type="entry name" value="FAD-linked reductases, C-terminal domain"/>
    <property type="match status" value="1"/>
</dbReference>
<dbReference type="Pfam" id="PF01266">
    <property type="entry name" value="DAO"/>
    <property type="match status" value="1"/>
</dbReference>
<organism evidence="9 10">
    <name type="scientific">Pendulispora brunnea</name>
    <dbReference type="NCBI Taxonomy" id="2905690"/>
    <lineage>
        <taxon>Bacteria</taxon>
        <taxon>Pseudomonadati</taxon>
        <taxon>Myxococcota</taxon>
        <taxon>Myxococcia</taxon>
        <taxon>Myxococcales</taxon>
        <taxon>Sorangiineae</taxon>
        <taxon>Pendulisporaceae</taxon>
        <taxon>Pendulispora</taxon>
    </lineage>
</organism>
<evidence type="ECO:0000313" key="10">
    <source>
        <dbReference type="Proteomes" id="UP001379533"/>
    </source>
</evidence>
<dbReference type="Pfam" id="PF05199">
    <property type="entry name" value="GMC_oxred_C"/>
    <property type="match status" value="1"/>
</dbReference>
<evidence type="ECO:0000256" key="5">
    <source>
        <dbReference type="ARBA" id="ARBA00023002"/>
    </source>
</evidence>
<dbReference type="InterPro" id="IPR006076">
    <property type="entry name" value="FAD-dep_OxRdtase"/>
</dbReference>
<feature type="domain" description="FAD dependent oxidoreductase" evidence="7">
    <location>
        <begin position="9"/>
        <end position="43"/>
    </location>
</feature>
<evidence type="ECO:0000256" key="3">
    <source>
        <dbReference type="ARBA" id="ARBA00022630"/>
    </source>
</evidence>
<feature type="domain" description="Glucose-methanol-choline oxidoreductase N-terminal" evidence="6">
    <location>
        <begin position="204"/>
        <end position="314"/>
    </location>
</feature>
<keyword evidence="10" id="KW-1185">Reference proteome</keyword>
<dbReference type="InterPro" id="IPR007867">
    <property type="entry name" value="GMC_OxRtase_C"/>
</dbReference>
<dbReference type="InterPro" id="IPR036188">
    <property type="entry name" value="FAD/NAD-bd_sf"/>
</dbReference>
<comment type="similarity">
    <text evidence="2">Belongs to the GMC oxidoreductase family.</text>
</comment>
<dbReference type="EMBL" id="CP089982">
    <property type="protein sequence ID" value="WXA92739.1"/>
    <property type="molecule type" value="Genomic_DNA"/>
</dbReference>
<keyword evidence="5" id="KW-0560">Oxidoreductase</keyword>
<name>A0ABZ2K7D9_9BACT</name>
<evidence type="ECO:0000256" key="2">
    <source>
        <dbReference type="ARBA" id="ARBA00010790"/>
    </source>
</evidence>
<dbReference type="Gene3D" id="3.50.50.60">
    <property type="entry name" value="FAD/NAD(P)-binding domain"/>
    <property type="match status" value="2"/>
</dbReference>
<protein>
    <submittedName>
        <fullName evidence="9">GMC family oxidoreductase</fullName>
    </submittedName>
</protein>
<sequence>MSSNDMEADVVIVGAGIVGSLVATRLAKTGAKVLVLEAGPRVDRAQAIQRYRDSVIKLPETPYEAVSHAPAPRLDKIGDYYVQAGPDIFWSNYLRLVGGSVWHWLGMTPRLHPTDFEMKSRFGVGADWPIRYSDIEPYYVEAERLMGVAGHGDLESPRSAPYPLPPIALNNADKAWKRALGTLGIEMSVNPQARNSIPHDGRPACDGRASCLPICPTVARFDAGVQVERAERAGARIVENAVAVFVEVGPDERIQGIHVRRPDGTSQIARGRIYILAAHGIETPKLLLLSRTSARPGGVANGSDQVGRNLMDHPTQVTWALTREAHGAYRGPQSTAGVDHFRFRDFDGVDQRAHRGAFRIELRADGWTYAKGTADFALPELLARGIRGTQLRRELALHAHRHSSVSSLVEQLPNPNNRVTLAEDALDSFGLPRPKIHYALSDYEKRGLSAARATHDRMYAALGTTYIEHAPDYFGGGHILGTYRMGNDPATSVVDPHGRSHDHANLFLLGSGQFCTGGTVNPTLTLSALALYALPRIERALAGD</sequence>
<accession>A0ABZ2K7D9</accession>
<evidence type="ECO:0000256" key="1">
    <source>
        <dbReference type="ARBA" id="ARBA00001974"/>
    </source>
</evidence>
<dbReference type="SUPFAM" id="SSF51905">
    <property type="entry name" value="FAD/NAD(P)-binding domain"/>
    <property type="match status" value="1"/>
</dbReference>
<reference evidence="9 10" key="1">
    <citation type="submission" date="2021-12" db="EMBL/GenBank/DDBJ databases">
        <title>Discovery of the Pendulisporaceae a myxobacterial family with distinct sporulation behavior and unique specialized metabolism.</title>
        <authorList>
            <person name="Garcia R."/>
            <person name="Popoff A."/>
            <person name="Bader C.D."/>
            <person name="Loehr J."/>
            <person name="Walesch S."/>
            <person name="Walt C."/>
            <person name="Boldt J."/>
            <person name="Bunk B."/>
            <person name="Haeckl F.J.F.P.J."/>
            <person name="Gunesch A.P."/>
            <person name="Birkelbach J."/>
            <person name="Nuebel U."/>
            <person name="Pietschmann T."/>
            <person name="Bach T."/>
            <person name="Mueller R."/>
        </authorList>
    </citation>
    <scope>NUCLEOTIDE SEQUENCE [LARGE SCALE GENOMIC DNA]</scope>
    <source>
        <strain evidence="9 10">MSr12523</strain>
    </source>
</reference>
<evidence type="ECO:0000259" key="6">
    <source>
        <dbReference type="Pfam" id="PF00732"/>
    </source>
</evidence>
<evidence type="ECO:0000259" key="7">
    <source>
        <dbReference type="Pfam" id="PF01266"/>
    </source>
</evidence>
<keyword evidence="4" id="KW-0274">FAD</keyword>
<dbReference type="InterPro" id="IPR000172">
    <property type="entry name" value="GMC_OxRdtase_N"/>
</dbReference>
<evidence type="ECO:0000313" key="9">
    <source>
        <dbReference type="EMBL" id="WXA92739.1"/>
    </source>
</evidence>
<feature type="domain" description="Glucose-methanol-choline oxidoreductase C-terminal" evidence="8">
    <location>
        <begin position="413"/>
        <end position="530"/>
    </location>
</feature>
<dbReference type="PANTHER" id="PTHR42784">
    <property type="entry name" value="PYRANOSE 2-OXIDASE"/>
    <property type="match status" value="1"/>
</dbReference>
<dbReference type="Proteomes" id="UP001379533">
    <property type="component" value="Chromosome"/>
</dbReference>
<dbReference type="PANTHER" id="PTHR42784:SF1">
    <property type="entry name" value="PYRANOSE 2-OXIDASE"/>
    <property type="match status" value="1"/>
</dbReference>
<proteinExistence type="inferred from homology"/>